<evidence type="ECO:0000313" key="3">
    <source>
        <dbReference type="Proteomes" id="UP001431209"/>
    </source>
</evidence>
<dbReference type="AlphaFoldDB" id="A0AAW2ZD96"/>
<reference evidence="2 3" key="1">
    <citation type="submission" date="2024-03" db="EMBL/GenBank/DDBJ databases">
        <title>The Acrasis kona genome and developmental transcriptomes reveal deep origins of eukaryotic multicellular pathways.</title>
        <authorList>
            <person name="Sheikh S."/>
            <person name="Fu C.-J."/>
            <person name="Brown M.W."/>
            <person name="Baldauf S.L."/>
        </authorList>
    </citation>
    <scope>NUCLEOTIDE SEQUENCE [LARGE SCALE GENOMIC DNA]</scope>
    <source>
        <strain evidence="2 3">ATCC MYA-3509</strain>
    </source>
</reference>
<gene>
    <name evidence="2" type="ORF">AKO1_001608</name>
</gene>
<keyword evidence="3" id="KW-1185">Reference proteome</keyword>
<evidence type="ECO:0000256" key="1">
    <source>
        <dbReference type="SAM" id="MobiDB-lite"/>
    </source>
</evidence>
<evidence type="ECO:0000313" key="2">
    <source>
        <dbReference type="EMBL" id="KAL0486711.1"/>
    </source>
</evidence>
<accession>A0AAW2ZD96</accession>
<protein>
    <recommendedName>
        <fullName evidence="4">Microtubule-associated protein Jupiter</fullName>
    </recommendedName>
</protein>
<evidence type="ECO:0008006" key="4">
    <source>
        <dbReference type="Google" id="ProtNLM"/>
    </source>
</evidence>
<name>A0AAW2ZD96_9EUKA</name>
<organism evidence="2 3">
    <name type="scientific">Acrasis kona</name>
    <dbReference type="NCBI Taxonomy" id="1008807"/>
    <lineage>
        <taxon>Eukaryota</taxon>
        <taxon>Discoba</taxon>
        <taxon>Heterolobosea</taxon>
        <taxon>Tetramitia</taxon>
        <taxon>Eutetramitia</taxon>
        <taxon>Acrasidae</taxon>
        <taxon>Acrasis</taxon>
    </lineage>
</organism>
<sequence>MSNPSGGSVGAHDLNPTINPSGGSKSGGSESGSQVGPNSDLFKKDQKGNAGGIPQAKYDPVGPGGDDPNPDQLKPPHNLSGGSYNKQSGGSFNPPPL</sequence>
<feature type="region of interest" description="Disordered" evidence="1">
    <location>
        <begin position="1"/>
        <end position="97"/>
    </location>
</feature>
<dbReference type="Proteomes" id="UP001431209">
    <property type="component" value="Unassembled WGS sequence"/>
</dbReference>
<dbReference type="EMBL" id="JAOPGA020001260">
    <property type="protein sequence ID" value="KAL0486711.1"/>
    <property type="molecule type" value="Genomic_DNA"/>
</dbReference>
<comment type="caution">
    <text evidence="2">The sequence shown here is derived from an EMBL/GenBank/DDBJ whole genome shotgun (WGS) entry which is preliminary data.</text>
</comment>
<proteinExistence type="predicted"/>
<feature type="compositionally biased region" description="Polar residues" evidence="1">
    <location>
        <begin position="80"/>
        <end position="91"/>
    </location>
</feature>